<feature type="transmembrane region" description="Helical" evidence="1">
    <location>
        <begin position="164"/>
        <end position="180"/>
    </location>
</feature>
<protein>
    <submittedName>
        <fullName evidence="2">Uncharacterized protein</fullName>
    </submittedName>
</protein>
<evidence type="ECO:0000256" key="1">
    <source>
        <dbReference type="SAM" id="Phobius"/>
    </source>
</evidence>
<accession>A0A345PHJ8</accession>
<feature type="transmembrane region" description="Helical" evidence="1">
    <location>
        <begin position="110"/>
        <end position="129"/>
    </location>
</feature>
<keyword evidence="1" id="KW-0472">Membrane</keyword>
<evidence type="ECO:0000313" key="2">
    <source>
        <dbReference type="EMBL" id="AXI09478.1"/>
    </source>
</evidence>
<dbReference type="OrthoDB" id="2380880at2"/>
<gene>
    <name evidence="2" type="ORF">CUC15_11360</name>
</gene>
<dbReference type="AlphaFoldDB" id="A0A345PHJ8"/>
<dbReference type="EMBL" id="CP024848">
    <property type="protein sequence ID" value="AXI09478.1"/>
    <property type="molecule type" value="Genomic_DNA"/>
</dbReference>
<keyword evidence="1" id="KW-1133">Transmembrane helix</keyword>
<keyword evidence="3" id="KW-1185">Reference proteome</keyword>
<feature type="transmembrane region" description="Helical" evidence="1">
    <location>
        <begin position="135"/>
        <end position="155"/>
    </location>
</feature>
<dbReference type="Proteomes" id="UP000253908">
    <property type="component" value="Chromosome"/>
</dbReference>
<proteinExistence type="predicted"/>
<reference evidence="3" key="1">
    <citation type="submission" date="2017-11" db="EMBL/GenBank/DDBJ databases">
        <authorList>
            <person name="Zhu W."/>
        </authorList>
    </citation>
    <scope>NUCLEOTIDE SEQUENCE [LARGE SCALE GENOMIC DNA]</scope>
    <source>
        <strain evidence="3">160</strain>
    </source>
</reference>
<feature type="transmembrane region" description="Helical" evidence="1">
    <location>
        <begin position="83"/>
        <end position="103"/>
    </location>
</feature>
<evidence type="ECO:0000313" key="3">
    <source>
        <dbReference type="Proteomes" id="UP000253908"/>
    </source>
</evidence>
<organism evidence="2 3">
    <name type="scientific">Oceanobacillus zhaokaii</name>
    <dbReference type="NCBI Taxonomy" id="2052660"/>
    <lineage>
        <taxon>Bacteria</taxon>
        <taxon>Bacillati</taxon>
        <taxon>Bacillota</taxon>
        <taxon>Bacilli</taxon>
        <taxon>Bacillales</taxon>
        <taxon>Bacillaceae</taxon>
        <taxon>Oceanobacillus</taxon>
    </lineage>
</organism>
<sequence>MLSGFFLVILLLEIYAAVCIGVNVVADNDRITVIINEITFWKNHKLLPQEQCDFLLALYTKGDRIMETEETDTPKETRNDSNLILQLCLLILLLPFSFLVLYFTEFHSGLQLGILILFLCYAIWSYGYHKQANAWITKLALMITLFLILLLTIFLSNQLVSDQYILYFVITLNFVGWFLIGNKFKLKFLMVISIFLLIFSILYFTL</sequence>
<feature type="transmembrane region" description="Helical" evidence="1">
    <location>
        <begin position="186"/>
        <end position="205"/>
    </location>
</feature>
<name>A0A345PHJ8_9BACI</name>
<dbReference type="KEGG" id="ocn:CUC15_11360"/>
<keyword evidence="1" id="KW-0812">Transmembrane</keyword>